<feature type="compositionally biased region" description="Basic and acidic residues" evidence="1">
    <location>
        <begin position="1"/>
        <end position="11"/>
    </location>
</feature>
<proteinExistence type="predicted"/>
<dbReference type="Gene3D" id="3.30.1370.110">
    <property type="match status" value="1"/>
</dbReference>
<feature type="region of interest" description="Disordered" evidence="1">
    <location>
        <begin position="1"/>
        <end position="23"/>
    </location>
</feature>
<evidence type="ECO:0000259" key="2">
    <source>
        <dbReference type="PROSITE" id="PS50828"/>
    </source>
</evidence>
<evidence type="ECO:0000313" key="4">
    <source>
        <dbReference type="WBParaSite" id="PSAMB.scaffold237size62691.g3593.t1"/>
    </source>
</evidence>
<organism evidence="3 4">
    <name type="scientific">Plectus sambesii</name>
    <dbReference type="NCBI Taxonomy" id="2011161"/>
    <lineage>
        <taxon>Eukaryota</taxon>
        <taxon>Metazoa</taxon>
        <taxon>Ecdysozoa</taxon>
        <taxon>Nematoda</taxon>
        <taxon>Chromadorea</taxon>
        <taxon>Plectida</taxon>
        <taxon>Plectina</taxon>
        <taxon>Plectoidea</taxon>
        <taxon>Plectidae</taxon>
        <taxon>Plectus</taxon>
    </lineage>
</organism>
<dbReference type="InterPro" id="IPR002625">
    <property type="entry name" value="Smr_dom"/>
</dbReference>
<dbReference type="Proteomes" id="UP000887566">
    <property type="component" value="Unplaced"/>
</dbReference>
<evidence type="ECO:0000256" key="1">
    <source>
        <dbReference type="SAM" id="MobiDB-lite"/>
    </source>
</evidence>
<dbReference type="AlphaFoldDB" id="A0A914VSA9"/>
<dbReference type="InterPro" id="IPR036063">
    <property type="entry name" value="Smr_dom_sf"/>
</dbReference>
<dbReference type="SUPFAM" id="SSF160443">
    <property type="entry name" value="SMR domain-like"/>
    <property type="match status" value="1"/>
</dbReference>
<dbReference type="WBParaSite" id="PSAMB.scaffold237size62691.g3593.t1">
    <property type="protein sequence ID" value="PSAMB.scaffold237size62691.g3593.t1"/>
    <property type="gene ID" value="PSAMB.scaffold237size62691.g3593"/>
</dbReference>
<keyword evidence="3" id="KW-1185">Reference proteome</keyword>
<name>A0A914VSA9_9BILA</name>
<sequence>MKLITEPRNRFPDPTNRQLDRTTGQLNNWTTGQPDNWATGQLDNWTQRVFIIAATSTRPSGEKQRWIEQFLKRNKENDLSKKIDLHFLTCEQATEILNKYLPLSLAYGQRYEVVTGRGNNSSDGEAVLFPHVKEELEARYPGDLIRSASSNGSWIITGGGVSSQERVRR</sequence>
<dbReference type="PROSITE" id="PS50828">
    <property type="entry name" value="SMR"/>
    <property type="match status" value="1"/>
</dbReference>
<reference evidence="4" key="1">
    <citation type="submission" date="2022-11" db="UniProtKB">
        <authorList>
            <consortium name="WormBaseParasite"/>
        </authorList>
    </citation>
    <scope>IDENTIFICATION</scope>
</reference>
<evidence type="ECO:0000313" key="3">
    <source>
        <dbReference type="Proteomes" id="UP000887566"/>
    </source>
</evidence>
<accession>A0A914VSA9</accession>
<protein>
    <submittedName>
        <fullName evidence="4">Smr domain-containing protein</fullName>
    </submittedName>
</protein>
<feature type="domain" description="Smr" evidence="2">
    <location>
        <begin position="83"/>
        <end position="162"/>
    </location>
</feature>